<gene>
    <name evidence="3" type="ORF">HUG12_01695</name>
</gene>
<evidence type="ECO:0000313" key="4">
    <source>
        <dbReference type="Proteomes" id="UP000509626"/>
    </source>
</evidence>
<dbReference type="PANTHER" id="PTHR11803">
    <property type="entry name" value="2-IMINOBUTANOATE/2-IMINOPROPANOATE DEAMINASE RIDA"/>
    <property type="match status" value="1"/>
</dbReference>
<dbReference type="InterPro" id="IPR035959">
    <property type="entry name" value="RutC-like_sf"/>
</dbReference>
<dbReference type="FunFam" id="3.30.1330.40:FF:000001">
    <property type="entry name" value="L-PSP family endoribonuclease"/>
    <property type="match status" value="1"/>
</dbReference>
<protein>
    <submittedName>
        <fullName evidence="3">RidA family protein</fullName>
    </submittedName>
</protein>
<dbReference type="KEGG" id="halu:HUG12_01695"/>
<dbReference type="NCBIfam" id="TIGR00004">
    <property type="entry name" value="Rid family detoxifying hydrolase"/>
    <property type="match status" value="1"/>
</dbReference>
<accession>A0A7D5L8Q6</accession>
<dbReference type="PROSITE" id="PS01094">
    <property type="entry name" value="UPF0076"/>
    <property type="match status" value="1"/>
</dbReference>
<keyword evidence="4" id="KW-1185">Reference proteome</keyword>
<evidence type="ECO:0000256" key="1">
    <source>
        <dbReference type="ARBA" id="ARBA00010552"/>
    </source>
</evidence>
<dbReference type="CDD" id="cd00448">
    <property type="entry name" value="YjgF_YER057c_UK114_family"/>
    <property type="match status" value="1"/>
</dbReference>
<dbReference type="Gene3D" id="3.30.1330.40">
    <property type="entry name" value="RutC-like"/>
    <property type="match status" value="1"/>
</dbReference>
<proteinExistence type="inferred from homology"/>
<sequence>MTDPDADAGSDPGAGSDDAATVPVVTDGAPRNDNPYSQGVRAGDTLYVSGYGPVDPATDERVPGNVRAQTGRVLDNVAAVVEAAGGDGLDDVVKVTVYLTDLDEYGAVNEAYGARFGDDPPARVCVEVSRLPDDVSVEMDAVAYLG</sequence>
<feature type="region of interest" description="Disordered" evidence="2">
    <location>
        <begin position="1"/>
        <end position="44"/>
    </location>
</feature>
<name>A0A7D5L8Q6_9EURY</name>
<dbReference type="SUPFAM" id="SSF55298">
    <property type="entry name" value="YjgF-like"/>
    <property type="match status" value="1"/>
</dbReference>
<dbReference type="InterPro" id="IPR006175">
    <property type="entry name" value="YjgF/YER057c/UK114"/>
</dbReference>
<dbReference type="GO" id="GO:0019239">
    <property type="term" value="F:deaminase activity"/>
    <property type="evidence" value="ECO:0007669"/>
    <property type="project" value="TreeGrafter"/>
</dbReference>
<organism evidence="3 4">
    <name type="scientific">Halorarum salinum</name>
    <dbReference type="NCBI Taxonomy" id="2743089"/>
    <lineage>
        <taxon>Archaea</taxon>
        <taxon>Methanobacteriati</taxon>
        <taxon>Methanobacteriota</taxon>
        <taxon>Stenosarchaea group</taxon>
        <taxon>Halobacteria</taxon>
        <taxon>Halobacteriales</taxon>
        <taxon>Haloferacaceae</taxon>
        <taxon>Halorarum</taxon>
    </lineage>
</organism>
<evidence type="ECO:0000313" key="3">
    <source>
        <dbReference type="EMBL" id="QLG60527.1"/>
    </source>
</evidence>
<comment type="similarity">
    <text evidence="1">Belongs to the RutC family.</text>
</comment>
<dbReference type="AlphaFoldDB" id="A0A7D5L8Q6"/>
<dbReference type="Proteomes" id="UP000509626">
    <property type="component" value="Chromosome"/>
</dbReference>
<dbReference type="EMBL" id="CP058579">
    <property type="protein sequence ID" value="QLG60527.1"/>
    <property type="molecule type" value="Genomic_DNA"/>
</dbReference>
<feature type="compositionally biased region" description="Low complexity" evidence="2">
    <location>
        <begin position="9"/>
        <end position="20"/>
    </location>
</feature>
<evidence type="ECO:0000256" key="2">
    <source>
        <dbReference type="SAM" id="MobiDB-lite"/>
    </source>
</evidence>
<dbReference type="RefSeq" id="WP_179267113.1">
    <property type="nucleotide sequence ID" value="NZ_CP058579.1"/>
</dbReference>
<dbReference type="GO" id="GO:0005829">
    <property type="term" value="C:cytosol"/>
    <property type="evidence" value="ECO:0007669"/>
    <property type="project" value="TreeGrafter"/>
</dbReference>
<dbReference type="PANTHER" id="PTHR11803:SF39">
    <property type="entry name" value="2-IMINOBUTANOATE_2-IMINOPROPANOATE DEAMINASE"/>
    <property type="match status" value="1"/>
</dbReference>
<dbReference type="InterPro" id="IPR006056">
    <property type="entry name" value="RidA"/>
</dbReference>
<dbReference type="InterPro" id="IPR019897">
    <property type="entry name" value="RidA_CS"/>
</dbReference>
<dbReference type="Pfam" id="PF01042">
    <property type="entry name" value="Ribonuc_L-PSP"/>
    <property type="match status" value="1"/>
</dbReference>
<reference evidence="3 4" key="1">
    <citation type="submission" date="2020-06" db="EMBL/GenBank/DDBJ databases">
        <title>NJ-3-1, isolated from saline soil.</title>
        <authorList>
            <person name="Cui H.L."/>
            <person name="Shi X."/>
        </authorList>
    </citation>
    <scope>NUCLEOTIDE SEQUENCE [LARGE SCALE GENOMIC DNA]</scope>
    <source>
        <strain evidence="3 4">NJ-3-1</strain>
    </source>
</reference>
<dbReference type="OrthoDB" id="371655at2157"/>
<dbReference type="GeneID" id="56036132"/>